<dbReference type="PROSITE" id="PS50126">
    <property type="entry name" value="S1"/>
    <property type="match status" value="1"/>
</dbReference>
<dbReference type="InterPro" id="IPR036456">
    <property type="entry name" value="PNPase_PH_RNA-bd_sf"/>
</dbReference>
<dbReference type="GO" id="GO:0005739">
    <property type="term" value="C:mitochondrion"/>
    <property type="evidence" value="ECO:0007669"/>
    <property type="project" value="TreeGrafter"/>
</dbReference>
<dbReference type="FunFam" id="2.40.50.140:FF:000113">
    <property type="entry name" value="polyribonucleotide nucleotidyltransferase 1, mitochondrial"/>
    <property type="match status" value="1"/>
</dbReference>
<dbReference type="Pfam" id="PF03726">
    <property type="entry name" value="PNPase"/>
    <property type="match status" value="1"/>
</dbReference>
<dbReference type="InterPro" id="IPR004088">
    <property type="entry name" value="KH_dom_type_1"/>
</dbReference>
<dbReference type="InterPro" id="IPR036612">
    <property type="entry name" value="KH_dom_type_1_sf"/>
</dbReference>
<dbReference type="GO" id="GO:0003723">
    <property type="term" value="F:RNA binding"/>
    <property type="evidence" value="ECO:0007669"/>
    <property type="project" value="UniProtKB-UniRule"/>
</dbReference>
<accession>A0A1B6D1K8</accession>
<dbReference type="GO" id="GO:0000958">
    <property type="term" value="P:mitochondrial mRNA catabolic process"/>
    <property type="evidence" value="ECO:0007669"/>
    <property type="project" value="TreeGrafter"/>
</dbReference>
<name>A0A1B6D1K8_9HEMI</name>
<evidence type="ECO:0000259" key="9">
    <source>
        <dbReference type="PROSITE" id="PS50126"/>
    </source>
</evidence>
<dbReference type="SUPFAM" id="SSF46915">
    <property type="entry name" value="Polynucleotide phosphorylase/guanosine pentaphosphate synthase (PNPase/GPSI), domain 3"/>
    <property type="match status" value="1"/>
</dbReference>
<dbReference type="InterPro" id="IPR003029">
    <property type="entry name" value="S1_domain"/>
</dbReference>
<evidence type="ECO:0000256" key="3">
    <source>
        <dbReference type="ARBA" id="ARBA00022490"/>
    </source>
</evidence>
<evidence type="ECO:0000256" key="7">
    <source>
        <dbReference type="ARBA" id="ARBA00031451"/>
    </source>
</evidence>
<dbReference type="PANTHER" id="PTHR11252:SF0">
    <property type="entry name" value="POLYRIBONUCLEOTIDE NUCLEOTIDYLTRANSFERASE 1, MITOCHONDRIAL"/>
    <property type="match status" value="1"/>
</dbReference>
<dbReference type="Gene3D" id="3.30.230.70">
    <property type="entry name" value="GHMP Kinase, N-terminal domain"/>
    <property type="match status" value="2"/>
</dbReference>
<dbReference type="InterPro" id="IPR004087">
    <property type="entry name" value="KH_dom"/>
</dbReference>
<dbReference type="SUPFAM" id="SSF54211">
    <property type="entry name" value="Ribosomal protein S5 domain 2-like"/>
    <property type="match status" value="2"/>
</dbReference>
<sequence>MKHINQFAKMCRINYFINSGYLLRTLNLKKCIFTNYEVAKNHYCSTSNILPEIEIEFEERSKLKLSTGKYARFSDGCAVGQLGDTSVLVTAVSKTKPSQMSFFPLSVDYRQKAAAAGRIPTNFLRRELGPTEHEILTSRLIDRSLRPLFPSSYSYETQIMCNLLSVDSIHDPDIISINAASAALSLSDIPWNGPVGAVRVGLCNGEVVINPTRKELEQSSLNLVVTAAAQSLVVMLEASANIVLQQDFLKAIKSGVKECQKIVQSISKLQKQYGKPKRGYEVKVTPNQELVDAVKLLSEVRLNDIFSDSAHDKMSRDNCVRDLRNEILEKLKQGMDETFNQEAISEAFNIVSKEIFRNRIFETNKRCDGRSVDQLRNISCEVDLYNSLHGSAMFQRGQTQVFCTVALDSQESVMKLDTVSALTSGIKEKNFFLHYEFPPYATNEIGRTVPFQRREIGHGALAEKGLRAIIPADFPFTIRLTSEVLESNGSSSMASVCGGSLALMDAGVNVSAPAAGVAIGLVARFDGLDTKHLSDYRILTDILGIEDYLGDMDFKLAGTKKGITALQADVKIPGLPLKVVMESIQAASDAKSKIIDIMNSVIDKARSPKKSNWPVIEKLEIPPNKRGLLIGPGGMNLRKIMLQTGAQISTMSEDGVFSIFAPNQSAMNEAKEVIQSIITADREPSLDFGAIYKAKIVELREIGVMVTLYPTMVPALLHNSQLDQRKVNHPSALGLEVGQEIQVKYFGRDPVSGVMRLSRKVLQSTASVVHNYQESEAT</sequence>
<dbReference type="Pfam" id="PF00013">
    <property type="entry name" value="KH_1"/>
    <property type="match status" value="1"/>
</dbReference>
<dbReference type="GO" id="GO:0005829">
    <property type="term" value="C:cytosol"/>
    <property type="evidence" value="ECO:0007669"/>
    <property type="project" value="TreeGrafter"/>
</dbReference>
<evidence type="ECO:0000256" key="5">
    <source>
        <dbReference type="ARBA" id="ARBA00022695"/>
    </source>
</evidence>
<proteinExistence type="inferred from homology"/>
<reference evidence="10" key="1">
    <citation type="submission" date="2015-12" db="EMBL/GenBank/DDBJ databases">
        <title>De novo transcriptome assembly of four potential Pierce s Disease insect vectors from Arizona vineyards.</title>
        <authorList>
            <person name="Tassone E.E."/>
        </authorList>
    </citation>
    <scope>NUCLEOTIDE SEQUENCE</scope>
</reference>
<dbReference type="FunFam" id="3.30.230.70:FF:000032">
    <property type="entry name" value="Polyribonucleotide nucleotidyltransferase 1"/>
    <property type="match status" value="1"/>
</dbReference>
<keyword evidence="4" id="KW-0808">Transferase</keyword>
<dbReference type="CDD" id="cd11364">
    <property type="entry name" value="RNase_PH_PNPase_2"/>
    <property type="match status" value="1"/>
</dbReference>
<evidence type="ECO:0000313" key="10">
    <source>
        <dbReference type="EMBL" id="JAS19591.1"/>
    </source>
</evidence>
<dbReference type="NCBIfam" id="NF008805">
    <property type="entry name" value="PRK11824.1"/>
    <property type="match status" value="1"/>
</dbReference>
<dbReference type="GO" id="GO:0000965">
    <property type="term" value="P:mitochondrial RNA 3'-end processing"/>
    <property type="evidence" value="ECO:0007669"/>
    <property type="project" value="TreeGrafter"/>
</dbReference>
<dbReference type="SUPFAM" id="SSF54791">
    <property type="entry name" value="Eukaryotic type KH-domain (KH-domain type I)"/>
    <property type="match status" value="1"/>
</dbReference>
<dbReference type="SMART" id="SM00322">
    <property type="entry name" value="KH"/>
    <property type="match status" value="1"/>
</dbReference>
<dbReference type="InterPro" id="IPR036345">
    <property type="entry name" value="ExoRNase_PH_dom2_sf"/>
</dbReference>
<keyword evidence="5" id="KW-0548">Nucleotidyltransferase</keyword>
<dbReference type="FunFam" id="3.30.1370.10:FF:000001">
    <property type="entry name" value="Polyribonucleotide nucleotidyltransferase"/>
    <property type="match status" value="1"/>
</dbReference>
<dbReference type="GO" id="GO:0000175">
    <property type="term" value="F:3'-5'-RNA exonuclease activity"/>
    <property type="evidence" value="ECO:0007669"/>
    <property type="project" value="TreeGrafter"/>
</dbReference>
<evidence type="ECO:0000256" key="2">
    <source>
        <dbReference type="ARBA" id="ARBA00012416"/>
    </source>
</evidence>
<dbReference type="Pfam" id="PF01138">
    <property type="entry name" value="RNase_PH"/>
    <property type="match status" value="2"/>
</dbReference>
<dbReference type="NCBIfam" id="TIGR03591">
    <property type="entry name" value="polynuc_phos"/>
    <property type="match status" value="1"/>
</dbReference>
<gene>
    <name evidence="10" type="ORF">g.12093</name>
</gene>
<dbReference type="CDD" id="cd09033">
    <property type="entry name" value="KH-I_PNPT1"/>
    <property type="match status" value="1"/>
</dbReference>
<feature type="domain" description="S1 motif" evidence="9">
    <location>
        <begin position="689"/>
        <end position="760"/>
    </location>
</feature>
<evidence type="ECO:0000256" key="4">
    <source>
        <dbReference type="ARBA" id="ARBA00022679"/>
    </source>
</evidence>
<dbReference type="PANTHER" id="PTHR11252">
    <property type="entry name" value="POLYRIBONUCLEOTIDE NUCLEOTIDYLTRANSFERASE"/>
    <property type="match status" value="1"/>
</dbReference>
<dbReference type="CDD" id="cd11363">
    <property type="entry name" value="RNase_PH_PNPase_1"/>
    <property type="match status" value="1"/>
</dbReference>
<dbReference type="EC" id="2.7.7.8" evidence="2"/>
<dbReference type="SUPFAM" id="SSF50249">
    <property type="entry name" value="Nucleic acid-binding proteins"/>
    <property type="match status" value="1"/>
</dbReference>
<dbReference type="InterPro" id="IPR015847">
    <property type="entry name" value="ExoRNase_PH_dom2"/>
</dbReference>
<dbReference type="InterPro" id="IPR027408">
    <property type="entry name" value="PNPase/RNase_PH_dom_sf"/>
</dbReference>
<dbReference type="Gene3D" id="2.40.50.140">
    <property type="entry name" value="Nucleic acid-binding proteins"/>
    <property type="match status" value="1"/>
</dbReference>
<comment type="similarity">
    <text evidence="1">Belongs to the polyribonucleotide nucleotidyltransferase family.</text>
</comment>
<dbReference type="Pfam" id="PF03725">
    <property type="entry name" value="RNase_PH_C"/>
    <property type="match status" value="1"/>
</dbReference>
<dbReference type="AlphaFoldDB" id="A0A1B6D1K8"/>
<dbReference type="GO" id="GO:0004654">
    <property type="term" value="F:polyribonucleotide nucleotidyltransferase activity"/>
    <property type="evidence" value="ECO:0007669"/>
    <property type="project" value="UniProtKB-EC"/>
</dbReference>
<evidence type="ECO:0000256" key="8">
    <source>
        <dbReference type="PROSITE-ProRule" id="PRU00117"/>
    </source>
</evidence>
<dbReference type="EMBL" id="GEDC01017707">
    <property type="protein sequence ID" value="JAS19591.1"/>
    <property type="molecule type" value="Transcribed_RNA"/>
</dbReference>
<keyword evidence="3" id="KW-0963">Cytoplasm</keyword>
<dbReference type="Gene3D" id="3.30.1370.10">
    <property type="entry name" value="K Homology domain, type 1"/>
    <property type="match status" value="1"/>
</dbReference>
<evidence type="ECO:0000256" key="1">
    <source>
        <dbReference type="ARBA" id="ARBA00007404"/>
    </source>
</evidence>
<dbReference type="InterPro" id="IPR020568">
    <property type="entry name" value="Ribosomal_Su5_D2-typ_SF"/>
</dbReference>
<dbReference type="InterPro" id="IPR012162">
    <property type="entry name" value="PNPase"/>
</dbReference>
<evidence type="ECO:0000256" key="6">
    <source>
        <dbReference type="ARBA" id="ARBA00022884"/>
    </source>
</evidence>
<dbReference type="PROSITE" id="PS50084">
    <property type="entry name" value="KH_TYPE_1"/>
    <property type="match status" value="1"/>
</dbReference>
<dbReference type="InterPro" id="IPR001247">
    <property type="entry name" value="ExoRNase_PH_dom1"/>
</dbReference>
<dbReference type="InterPro" id="IPR015848">
    <property type="entry name" value="PNPase_PH_RNA-bd_bac/org-type"/>
</dbReference>
<organism evidence="10">
    <name type="scientific">Clastoptera arizonana</name>
    <name type="common">Arizona spittle bug</name>
    <dbReference type="NCBI Taxonomy" id="38151"/>
    <lineage>
        <taxon>Eukaryota</taxon>
        <taxon>Metazoa</taxon>
        <taxon>Ecdysozoa</taxon>
        <taxon>Arthropoda</taxon>
        <taxon>Hexapoda</taxon>
        <taxon>Insecta</taxon>
        <taxon>Pterygota</taxon>
        <taxon>Neoptera</taxon>
        <taxon>Paraneoptera</taxon>
        <taxon>Hemiptera</taxon>
        <taxon>Auchenorrhyncha</taxon>
        <taxon>Cercopoidea</taxon>
        <taxon>Clastopteridae</taxon>
        <taxon>Clastoptera</taxon>
    </lineage>
</organism>
<keyword evidence="6 8" id="KW-0694">RNA-binding</keyword>
<protein>
    <recommendedName>
        <fullName evidence="2">polyribonucleotide nucleotidyltransferase</fullName>
        <ecNumber evidence="2">2.7.7.8</ecNumber>
    </recommendedName>
    <alternativeName>
        <fullName evidence="7">Polynucleotide phosphorylase 1</fullName>
    </alternativeName>
</protein>
<dbReference type="InterPro" id="IPR012340">
    <property type="entry name" value="NA-bd_OB-fold"/>
</dbReference>
<dbReference type="FunFam" id="3.30.230.70:FF:000008">
    <property type="entry name" value="polyribonucleotide nucleotidyltransferase 1, mitochondrial"/>
    <property type="match status" value="1"/>
</dbReference>
<dbReference type="SUPFAM" id="SSF55666">
    <property type="entry name" value="Ribonuclease PH domain 2-like"/>
    <property type="match status" value="2"/>
</dbReference>
<dbReference type="PIRSF" id="PIRSF005499">
    <property type="entry name" value="PNPase"/>
    <property type="match status" value="1"/>
</dbReference>